<feature type="domain" description="VOC" evidence="1">
    <location>
        <begin position="47"/>
        <end position="113"/>
    </location>
</feature>
<dbReference type="InterPro" id="IPR004360">
    <property type="entry name" value="Glyas_Fos-R_dOase_dom"/>
</dbReference>
<sequence length="113" mass="12534">MDNICNSLVDCLPQRNCSALAEALFTMFTGRRKKTMNLTKADIAWQGIDHVALATPDLETTIHFYCDVLGMQAGEIFQARDGKTRHCFIKPGNTPAQGLHFWEVPDAQLPPSA</sequence>
<evidence type="ECO:0000313" key="3">
    <source>
        <dbReference type="Proteomes" id="UP000290365"/>
    </source>
</evidence>
<organism evidence="2 3">
    <name type="scientific">Ktedonosporobacter rubrisoli</name>
    <dbReference type="NCBI Taxonomy" id="2509675"/>
    <lineage>
        <taxon>Bacteria</taxon>
        <taxon>Bacillati</taxon>
        <taxon>Chloroflexota</taxon>
        <taxon>Ktedonobacteria</taxon>
        <taxon>Ktedonobacterales</taxon>
        <taxon>Ktedonosporobacteraceae</taxon>
        <taxon>Ktedonosporobacter</taxon>
    </lineage>
</organism>
<gene>
    <name evidence="2" type="ORF">EPA93_02065</name>
</gene>
<dbReference type="Proteomes" id="UP000290365">
    <property type="component" value="Chromosome"/>
</dbReference>
<proteinExistence type="predicted"/>
<dbReference type="PROSITE" id="PS51819">
    <property type="entry name" value="VOC"/>
    <property type="match status" value="1"/>
</dbReference>
<dbReference type="KEGG" id="kbs:EPA93_02065"/>
<dbReference type="InterPro" id="IPR029068">
    <property type="entry name" value="Glyas_Bleomycin-R_OHBP_Dase"/>
</dbReference>
<dbReference type="CDD" id="cd06587">
    <property type="entry name" value="VOC"/>
    <property type="match status" value="1"/>
</dbReference>
<dbReference type="InterPro" id="IPR037523">
    <property type="entry name" value="VOC_core"/>
</dbReference>
<protein>
    <recommendedName>
        <fullName evidence="1">VOC domain-containing protein</fullName>
    </recommendedName>
</protein>
<evidence type="ECO:0000313" key="2">
    <source>
        <dbReference type="EMBL" id="QBD74843.1"/>
    </source>
</evidence>
<dbReference type="Gene3D" id="3.10.180.10">
    <property type="entry name" value="2,3-Dihydroxybiphenyl 1,2-Dioxygenase, domain 1"/>
    <property type="match status" value="1"/>
</dbReference>
<reference evidence="2 3" key="1">
    <citation type="submission" date="2019-01" db="EMBL/GenBank/DDBJ databases">
        <title>Ktedonosporobacter rubrisoli SCAWS-G2.</title>
        <authorList>
            <person name="Huang Y."/>
            <person name="Yan B."/>
        </authorList>
    </citation>
    <scope>NUCLEOTIDE SEQUENCE [LARGE SCALE GENOMIC DNA]</scope>
    <source>
        <strain evidence="2 3">SCAWS-G2</strain>
    </source>
</reference>
<dbReference type="OrthoDB" id="152104at2"/>
<dbReference type="SUPFAM" id="SSF54593">
    <property type="entry name" value="Glyoxalase/Bleomycin resistance protein/Dihydroxybiphenyl dioxygenase"/>
    <property type="match status" value="1"/>
</dbReference>
<keyword evidence="3" id="KW-1185">Reference proteome</keyword>
<evidence type="ECO:0000259" key="1">
    <source>
        <dbReference type="PROSITE" id="PS51819"/>
    </source>
</evidence>
<accession>A0A4P6JIM8</accession>
<dbReference type="AlphaFoldDB" id="A0A4P6JIM8"/>
<name>A0A4P6JIM8_KTERU</name>
<dbReference type="Pfam" id="PF00903">
    <property type="entry name" value="Glyoxalase"/>
    <property type="match status" value="1"/>
</dbReference>
<dbReference type="EMBL" id="CP035758">
    <property type="protein sequence ID" value="QBD74843.1"/>
    <property type="molecule type" value="Genomic_DNA"/>
</dbReference>